<sequence length="125" mass="13401">MVAVAKTERNLSIGENAVFMRRDAELTGVVVGLLDAGESAGEFYARSREMLHGLVGEIAGGVERLGDVDLRLVSDESADDAEPRVLVVASASVRCEPVVVDGEAATDIHAFVYEVPHSLICTHWH</sequence>
<keyword evidence="2" id="KW-1185">Reference proteome</keyword>
<evidence type="ECO:0000313" key="2">
    <source>
        <dbReference type="Proteomes" id="UP001205843"/>
    </source>
</evidence>
<gene>
    <name evidence="1" type="ORF">J2T57_001589</name>
</gene>
<organism evidence="1 2">
    <name type="scientific">Natronocella acetinitrilica</name>
    <dbReference type="NCBI Taxonomy" id="414046"/>
    <lineage>
        <taxon>Bacteria</taxon>
        <taxon>Pseudomonadati</taxon>
        <taxon>Pseudomonadota</taxon>
        <taxon>Gammaproteobacteria</taxon>
        <taxon>Chromatiales</taxon>
        <taxon>Ectothiorhodospiraceae</taxon>
        <taxon>Natronocella</taxon>
    </lineage>
</organism>
<evidence type="ECO:0000313" key="1">
    <source>
        <dbReference type="EMBL" id="MCP1674487.1"/>
    </source>
</evidence>
<dbReference type="AlphaFoldDB" id="A0AAE3G5Y7"/>
<protein>
    <submittedName>
        <fullName evidence="1">Uncharacterized protein</fullName>
    </submittedName>
</protein>
<name>A0AAE3G5Y7_9GAMM</name>
<reference evidence="1" key="1">
    <citation type="submission" date="2022-03" db="EMBL/GenBank/DDBJ databases">
        <title>Genomic Encyclopedia of Type Strains, Phase III (KMG-III): the genomes of soil and plant-associated and newly described type strains.</title>
        <authorList>
            <person name="Whitman W."/>
        </authorList>
    </citation>
    <scope>NUCLEOTIDE SEQUENCE</scope>
    <source>
        <strain evidence="1">ANL 6-2</strain>
    </source>
</reference>
<dbReference type="EMBL" id="JALJXV010000003">
    <property type="protein sequence ID" value="MCP1674487.1"/>
    <property type="molecule type" value="Genomic_DNA"/>
</dbReference>
<dbReference type="RefSeq" id="WP_253476513.1">
    <property type="nucleotide sequence ID" value="NZ_JALJXV010000003.1"/>
</dbReference>
<dbReference type="Proteomes" id="UP001205843">
    <property type="component" value="Unassembled WGS sequence"/>
</dbReference>
<comment type="caution">
    <text evidence="1">The sequence shown here is derived from an EMBL/GenBank/DDBJ whole genome shotgun (WGS) entry which is preliminary data.</text>
</comment>
<proteinExistence type="predicted"/>
<accession>A0AAE3G5Y7</accession>